<dbReference type="InterPro" id="IPR036526">
    <property type="entry name" value="C-N_Hydrolase_sf"/>
</dbReference>
<comment type="caution">
    <text evidence="2">The sequence shown here is derived from an EMBL/GenBank/DDBJ whole genome shotgun (WGS) entry which is preliminary data.</text>
</comment>
<dbReference type="GO" id="GO:0030163">
    <property type="term" value="P:protein catabolic process"/>
    <property type="evidence" value="ECO:0007669"/>
    <property type="project" value="TreeGrafter"/>
</dbReference>
<dbReference type="AlphaFoldDB" id="A0A4Y7U2Y8"/>
<name>A0A4Y7U2Y8_COPMI</name>
<feature type="domain" description="CN hydrolase" evidence="1">
    <location>
        <begin position="3"/>
        <end position="308"/>
    </location>
</feature>
<dbReference type="Proteomes" id="UP000298030">
    <property type="component" value="Unassembled WGS sequence"/>
</dbReference>
<dbReference type="Pfam" id="PF00795">
    <property type="entry name" value="CN_hydrolase"/>
    <property type="match status" value="1"/>
</dbReference>
<dbReference type="Gene3D" id="3.60.110.10">
    <property type="entry name" value="Carbon-nitrogen hydrolase"/>
    <property type="match status" value="1"/>
</dbReference>
<evidence type="ECO:0000259" key="1">
    <source>
        <dbReference type="PROSITE" id="PS50263"/>
    </source>
</evidence>
<dbReference type="GO" id="GO:0070773">
    <property type="term" value="F:protein-N-terminal glutamine amidohydrolase activity"/>
    <property type="evidence" value="ECO:0007669"/>
    <property type="project" value="InterPro"/>
</dbReference>
<accession>A0A4Y7U2Y8</accession>
<dbReference type="PROSITE" id="PS50263">
    <property type="entry name" value="CN_HYDROLASE"/>
    <property type="match status" value="1"/>
</dbReference>
<dbReference type="InterPro" id="IPR039703">
    <property type="entry name" value="Nta1"/>
</dbReference>
<reference evidence="2 3" key="1">
    <citation type="journal article" date="2019" name="Nat. Ecol. Evol.">
        <title>Megaphylogeny resolves global patterns of mushroom evolution.</title>
        <authorList>
            <person name="Varga T."/>
            <person name="Krizsan K."/>
            <person name="Foldi C."/>
            <person name="Dima B."/>
            <person name="Sanchez-Garcia M."/>
            <person name="Sanchez-Ramirez S."/>
            <person name="Szollosi G.J."/>
            <person name="Szarkandi J.G."/>
            <person name="Papp V."/>
            <person name="Albert L."/>
            <person name="Andreopoulos W."/>
            <person name="Angelini C."/>
            <person name="Antonin V."/>
            <person name="Barry K.W."/>
            <person name="Bougher N.L."/>
            <person name="Buchanan P."/>
            <person name="Buyck B."/>
            <person name="Bense V."/>
            <person name="Catcheside P."/>
            <person name="Chovatia M."/>
            <person name="Cooper J."/>
            <person name="Damon W."/>
            <person name="Desjardin D."/>
            <person name="Finy P."/>
            <person name="Geml J."/>
            <person name="Haridas S."/>
            <person name="Hughes K."/>
            <person name="Justo A."/>
            <person name="Karasinski D."/>
            <person name="Kautmanova I."/>
            <person name="Kiss B."/>
            <person name="Kocsube S."/>
            <person name="Kotiranta H."/>
            <person name="LaButti K.M."/>
            <person name="Lechner B.E."/>
            <person name="Liimatainen K."/>
            <person name="Lipzen A."/>
            <person name="Lukacs Z."/>
            <person name="Mihaltcheva S."/>
            <person name="Morgado L.N."/>
            <person name="Niskanen T."/>
            <person name="Noordeloos M.E."/>
            <person name="Ohm R.A."/>
            <person name="Ortiz-Santana B."/>
            <person name="Ovrebo C."/>
            <person name="Racz N."/>
            <person name="Riley R."/>
            <person name="Savchenko A."/>
            <person name="Shiryaev A."/>
            <person name="Soop K."/>
            <person name="Spirin V."/>
            <person name="Szebenyi C."/>
            <person name="Tomsovsky M."/>
            <person name="Tulloss R.E."/>
            <person name="Uehling J."/>
            <person name="Grigoriev I.V."/>
            <person name="Vagvolgyi C."/>
            <person name="Papp T."/>
            <person name="Martin F.M."/>
            <person name="Miettinen O."/>
            <person name="Hibbett D.S."/>
            <person name="Nagy L.G."/>
        </authorList>
    </citation>
    <scope>NUCLEOTIDE SEQUENCE [LARGE SCALE GENOMIC DNA]</scope>
    <source>
        <strain evidence="2 3">FP101781</strain>
    </source>
</reference>
<dbReference type="PANTHER" id="PTHR11750">
    <property type="entry name" value="PROTEIN N-TERMINAL AMIDASE"/>
    <property type="match status" value="1"/>
</dbReference>
<dbReference type="GO" id="GO:0008418">
    <property type="term" value="F:protein-N-terminal asparagine amidohydrolase activity"/>
    <property type="evidence" value="ECO:0007669"/>
    <property type="project" value="InterPro"/>
</dbReference>
<dbReference type="InterPro" id="IPR003010">
    <property type="entry name" value="C-N_Hydrolase"/>
</dbReference>
<keyword evidence="3" id="KW-1185">Reference proteome</keyword>
<dbReference type="EMBL" id="QPFP01000001">
    <property type="protein sequence ID" value="TEB40209.1"/>
    <property type="molecule type" value="Genomic_DNA"/>
</dbReference>
<dbReference type="STRING" id="71717.A0A4Y7U2Y8"/>
<dbReference type="OrthoDB" id="201515at2759"/>
<proteinExistence type="predicted"/>
<dbReference type="PANTHER" id="PTHR11750:SF26">
    <property type="entry name" value="PROTEIN N-TERMINAL AMIDASE"/>
    <property type="match status" value="1"/>
</dbReference>
<evidence type="ECO:0000313" key="3">
    <source>
        <dbReference type="Proteomes" id="UP000298030"/>
    </source>
</evidence>
<sequence length="308" mass="33659">MNLRIGVVQLNPKIGQVQDNIARARELCSKLQPKSLDILCFPEMAFSGYVFPNASAISPYLEHPRTGPTSAFCASLANQLGCYVLAGYPEKLADDEERTPLDDGLAVGANSCVLYDPQGEWVGGYRKTNLYTTDKTWAKAGTGFTSFSLPPPLDTTTLGICMDLNTLPGSPWSSLEDGPYELASYALHQKTRLLILANNWLLSEQPKAPGDDGKHDCNTLEYWAARLRPLWARGEGDVGEGREKEGEEGERGGEETIVVVCNRSGVENGITFAGTSCIFSMTRNSGRPKLLDMMGKEEEGVRVWNVTV</sequence>
<dbReference type="SUPFAM" id="SSF56317">
    <property type="entry name" value="Carbon-nitrogen hydrolase"/>
    <property type="match status" value="1"/>
</dbReference>
<protein>
    <submittedName>
        <fullName evidence="2">Carbon-nitrogen hydrolase</fullName>
    </submittedName>
</protein>
<organism evidence="2 3">
    <name type="scientific">Coprinellus micaceus</name>
    <name type="common">Glistening ink-cap mushroom</name>
    <name type="synonym">Coprinus micaceus</name>
    <dbReference type="NCBI Taxonomy" id="71717"/>
    <lineage>
        <taxon>Eukaryota</taxon>
        <taxon>Fungi</taxon>
        <taxon>Dikarya</taxon>
        <taxon>Basidiomycota</taxon>
        <taxon>Agaricomycotina</taxon>
        <taxon>Agaricomycetes</taxon>
        <taxon>Agaricomycetidae</taxon>
        <taxon>Agaricales</taxon>
        <taxon>Agaricineae</taxon>
        <taxon>Psathyrellaceae</taxon>
        <taxon>Coprinellus</taxon>
    </lineage>
</organism>
<evidence type="ECO:0000313" key="2">
    <source>
        <dbReference type="EMBL" id="TEB40209.1"/>
    </source>
</evidence>
<keyword evidence="2" id="KW-0378">Hydrolase</keyword>
<gene>
    <name evidence="2" type="ORF">FA13DRAFT_1619042</name>
</gene>